<sequence length="334" mass="39323">MKKAEVTLEVITPMLSFGDDGKNPEFRITELKSLMRNTFRELYYFRDKKEMRIKEGILFGNMDRKAPICFKIKSVELNDKYTEDVYMLPHKRQGRTNSIFNSSKIILLILGNDNKVLNMYINLLIQASVIGALGKRSRKGFGSFKITDIDGIEIDTFKRILEKKPIEILRECSKWVDRNIKNLYPIRIFKNDNKRIEKLDFDYPYAKKIKILKISKNKNYKSLIESISRLTHYRLCNKKDCNKDFVYKIENSNQINRNILGNCRGQQVKINRFASPISVSFGENSNDKYMIIKQLNYNYILGRLQIQDNESIKANEDYINKYIKELVKIGDDEK</sequence>
<dbReference type="NCBIfam" id="TIGR01894">
    <property type="entry name" value="cas_TM1795_cmr1"/>
    <property type="match status" value="1"/>
</dbReference>
<dbReference type="AlphaFoldDB" id="A0A0S6U8Z1"/>
<dbReference type="RefSeq" id="WP_030035471.1">
    <property type="nucleotide sequence ID" value="NZ_DF384213.1"/>
</dbReference>
<dbReference type="Pfam" id="PF03787">
    <property type="entry name" value="RAMPs"/>
    <property type="match status" value="1"/>
</dbReference>
<evidence type="ECO:0000256" key="1">
    <source>
        <dbReference type="ARBA" id="ARBA00023118"/>
    </source>
</evidence>
<feature type="domain" description="CRISPR type III-associated protein" evidence="2">
    <location>
        <begin position="7"/>
        <end position="145"/>
    </location>
</feature>
<dbReference type="InterPro" id="IPR005537">
    <property type="entry name" value="RAMP_III_fam"/>
</dbReference>
<dbReference type="Proteomes" id="UP000054164">
    <property type="component" value="Unassembled WGS sequence"/>
</dbReference>
<reference evidence="3" key="1">
    <citation type="submission" date="2013-10" db="EMBL/GenBank/DDBJ databases">
        <title>Draft genome sequence of Clostridium botulinum type B strain Osaka05.</title>
        <authorList>
            <person name="Sakaguchi Y."/>
            <person name="Hosomi K."/>
            <person name="Uchiyama J."/>
            <person name="Ogura Y."/>
            <person name="Sakaguchi M."/>
            <person name="Kohda T."/>
            <person name="Mukamoto M."/>
            <person name="Misawa N."/>
            <person name="Matsuzaki S."/>
            <person name="Hayashi T."/>
            <person name="Kozaki S."/>
        </authorList>
    </citation>
    <scope>NUCLEOTIDE SEQUENCE</scope>
    <source>
        <strain evidence="3">Osaka05</strain>
    </source>
</reference>
<name>A0A0S6U8Z1_CLOBO</name>
<evidence type="ECO:0000313" key="3">
    <source>
        <dbReference type="EMBL" id="GAE02695.1"/>
    </source>
</evidence>
<keyword evidence="1" id="KW-0051">Antiviral defense</keyword>
<protein>
    <recommendedName>
        <fullName evidence="2">CRISPR type III-associated protein domain-containing protein</fullName>
    </recommendedName>
</protein>
<gene>
    <name evidence="3" type="ORF">CBO05C_2385</name>
</gene>
<dbReference type="HOGENOM" id="CLU_701513_0_0_9"/>
<dbReference type="GO" id="GO:0051607">
    <property type="term" value="P:defense response to virus"/>
    <property type="evidence" value="ECO:0007669"/>
    <property type="project" value="UniProtKB-KW"/>
</dbReference>
<organism evidence="3">
    <name type="scientific">Clostridium botulinum B str. Osaka05</name>
    <dbReference type="NCBI Taxonomy" id="1407017"/>
    <lineage>
        <taxon>Bacteria</taxon>
        <taxon>Bacillati</taxon>
        <taxon>Bacillota</taxon>
        <taxon>Clostridia</taxon>
        <taxon>Eubacteriales</taxon>
        <taxon>Clostridiaceae</taxon>
        <taxon>Clostridium</taxon>
    </lineage>
</organism>
<dbReference type="InterPro" id="IPR007522">
    <property type="entry name" value="CRISPR-assoc_prot_TM1795"/>
</dbReference>
<evidence type="ECO:0000259" key="2">
    <source>
        <dbReference type="Pfam" id="PF03787"/>
    </source>
</evidence>
<dbReference type="EMBL" id="DF384213">
    <property type="protein sequence ID" value="GAE02695.1"/>
    <property type="molecule type" value="Genomic_DNA"/>
</dbReference>
<accession>A0A0S6U8Z1</accession>
<proteinExistence type="predicted"/>